<name>A0A0A0K2X6_9MICO</name>
<protein>
    <submittedName>
        <fullName evidence="1">Cold shock protein</fullName>
    </submittedName>
</protein>
<comment type="caution">
    <text evidence="1">The sequence shown here is derived from an EMBL/GenBank/DDBJ whole genome shotgun (WGS) entry which is preliminary data.</text>
</comment>
<gene>
    <name evidence="1" type="ORF">N801_14120</name>
</gene>
<dbReference type="EMBL" id="AVPL01000003">
    <property type="protein sequence ID" value="KGN42667.1"/>
    <property type="molecule type" value="Genomic_DNA"/>
</dbReference>
<dbReference type="RefSeq" id="WP_035932553.1">
    <property type="nucleotide sequence ID" value="NZ_AVPL01000003.1"/>
</dbReference>
<proteinExistence type="predicted"/>
<sequence length="71" mass="7302">MQASIHTFAEDGSGSALLDDGRVVSWPAEVFAGSALRHVRPGQRVSVDVAADGATVTRVWIVGIGPGETIG</sequence>
<evidence type="ECO:0000313" key="1">
    <source>
        <dbReference type="EMBL" id="KGN42667.1"/>
    </source>
</evidence>
<dbReference type="OrthoDB" id="9151145at2"/>
<dbReference type="AlphaFoldDB" id="A0A0A0K2X6"/>
<accession>A0A0A0K2X6</accession>
<reference evidence="1 2" key="1">
    <citation type="submission" date="2013-08" db="EMBL/GenBank/DDBJ databases">
        <title>The genome sequence of Knoellia aerolata.</title>
        <authorList>
            <person name="Zhu W."/>
            <person name="Wang G."/>
        </authorList>
    </citation>
    <scope>NUCLEOTIDE SEQUENCE [LARGE SCALE GENOMIC DNA]</scope>
    <source>
        <strain evidence="1 2">DSM 18566</strain>
    </source>
</reference>
<keyword evidence="2" id="KW-1185">Reference proteome</keyword>
<evidence type="ECO:0000313" key="2">
    <source>
        <dbReference type="Proteomes" id="UP000030013"/>
    </source>
</evidence>
<dbReference type="STRING" id="1385519.N801_14120"/>
<dbReference type="Proteomes" id="UP000030013">
    <property type="component" value="Unassembled WGS sequence"/>
</dbReference>
<organism evidence="1 2">
    <name type="scientific">Knoellia aerolata DSM 18566</name>
    <dbReference type="NCBI Taxonomy" id="1385519"/>
    <lineage>
        <taxon>Bacteria</taxon>
        <taxon>Bacillati</taxon>
        <taxon>Actinomycetota</taxon>
        <taxon>Actinomycetes</taxon>
        <taxon>Micrococcales</taxon>
        <taxon>Intrasporangiaceae</taxon>
        <taxon>Knoellia</taxon>
    </lineage>
</organism>